<dbReference type="InterPro" id="IPR016181">
    <property type="entry name" value="Acyl_CoA_acyltransferase"/>
</dbReference>
<dbReference type="EMBL" id="JAOTJC010000006">
    <property type="protein sequence ID" value="MCU7554247.1"/>
    <property type="molecule type" value="Genomic_DNA"/>
</dbReference>
<dbReference type="SUPFAM" id="SSF55729">
    <property type="entry name" value="Acyl-CoA N-acyltransferases (Nat)"/>
    <property type="match status" value="1"/>
</dbReference>
<dbReference type="RefSeq" id="WP_262992926.1">
    <property type="nucleotide sequence ID" value="NZ_JAOTJC010000006.1"/>
</dbReference>
<protein>
    <submittedName>
        <fullName evidence="1">PEP-CTERM/exosortase system-associated acyltransferase</fullName>
    </submittedName>
</protein>
<reference evidence="2" key="1">
    <citation type="submission" date="2023-07" db="EMBL/GenBank/DDBJ databases">
        <title>Study on multiphase classification of strain Alteromonas salexigens isolated from the Yellow Sea.</title>
        <authorList>
            <person name="Sun L."/>
        </authorList>
    </citation>
    <scope>NUCLEOTIDE SEQUENCE [LARGE SCALE GENOMIC DNA]</scope>
    <source>
        <strain evidence="2">ASW11-19</strain>
    </source>
</reference>
<dbReference type="NCBIfam" id="TIGR03694">
    <property type="entry name" value="exosort_acyl"/>
    <property type="match status" value="1"/>
</dbReference>
<dbReference type="InterPro" id="IPR022484">
    <property type="entry name" value="PEP-CTERM/exosrtase_acylTfrase"/>
</dbReference>
<organism evidence="1 2">
    <name type="scientific">Alteromonas salexigens</name>
    <dbReference type="NCBI Taxonomy" id="2982530"/>
    <lineage>
        <taxon>Bacteria</taxon>
        <taxon>Pseudomonadati</taxon>
        <taxon>Pseudomonadota</taxon>
        <taxon>Gammaproteobacteria</taxon>
        <taxon>Alteromonadales</taxon>
        <taxon>Alteromonadaceae</taxon>
        <taxon>Alteromonas/Salinimonas group</taxon>
        <taxon>Alteromonas</taxon>
    </lineage>
</organism>
<keyword evidence="2" id="KW-1185">Reference proteome</keyword>
<name>A0ABT2VLQ2_9ALTE</name>
<accession>A0ABT2VLQ2</accession>
<evidence type="ECO:0000313" key="2">
    <source>
        <dbReference type="Proteomes" id="UP001209257"/>
    </source>
</evidence>
<dbReference type="Gene3D" id="3.40.630.30">
    <property type="match status" value="1"/>
</dbReference>
<proteinExistence type="predicted"/>
<comment type="caution">
    <text evidence="1">The sequence shown here is derived from an EMBL/GenBank/DDBJ whole genome shotgun (WGS) entry which is preliminary data.</text>
</comment>
<dbReference type="GO" id="GO:0016746">
    <property type="term" value="F:acyltransferase activity"/>
    <property type="evidence" value="ECO:0007669"/>
    <property type="project" value="UniProtKB-KW"/>
</dbReference>
<dbReference type="Proteomes" id="UP001209257">
    <property type="component" value="Unassembled WGS sequence"/>
</dbReference>
<sequence length="280" mass="32374">MRPVIRRKVNKTVDAIASHFFEHFTLVVATDEASQRECYKTRHQVYCEEMGFEPVRQSGLETDEFDDYALSCYIKHKATGDCAGTIRLVMPVHPGQLLPLEQNCPQAIRFDEHSPQRYPRHSICEVSRLAIPKRFRRRQSDSKLSPVTGKHSKKNLVNQHASRSFPYLSMALYFFAASICLIRDVENVYVMMEPKLARSMRLLGISFQQLGNEVDYHGSRAAYQLSPAEFMQQISPALRRFQRKIMVELDGVPEFGHALSNYHNRTAQVKKQQQKRRRAA</sequence>
<gene>
    <name evidence="1" type="ORF">OCL06_06525</name>
</gene>
<keyword evidence="1" id="KW-0808">Transferase</keyword>
<evidence type="ECO:0000313" key="1">
    <source>
        <dbReference type="EMBL" id="MCU7554247.1"/>
    </source>
</evidence>
<dbReference type="Pfam" id="PF13444">
    <property type="entry name" value="Acetyltransf_5"/>
    <property type="match status" value="1"/>
</dbReference>
<keyword evidence="1" id="KW-0012">Acyltransferase</keyword>